<dbReference type="Gene3D" id="1.20.59.10">
    <property type="entry name" value="Chorismate mutase"/>
    <property type="match status" value="1"/>
</dbReference>
<evidence type="ECO:0000256" key="2">
    <source>
        <dbReference type="ARBA" id="ARBA00023235"/>
    </source>
</evidence>
<dbReference type="RefSeq" id="WP_066768569.1">
    <property type="nucleotide sequence ID" value="NZ_CP013244.1"/>
</dbReference>
<dbReference type="GO" id="GO:0004106">
    <property type="term" value="F:chorismate mutase activity"/>
    <property type="evidence" value="ECO:0007669"/>
    <property type="project" value="UniProtKB-EC"/>
</dbReference>
<dbReference type="InParanoid" id="A0A1B1AFR8"/>
<keyword evidence="5" id="KW-1185">Reference proteome</keyword>
<dbReference type="EMBL" id="CP013244">
    <property type="protein sequence ID" value="ANP45375.1"/>
    <property type="molecule type" value="Genomic_DNA"/>
</dbReference>
<sequence length="270" mass="29188">MNDQSPPAGSPLETIRAEIDGIDKNLLSLLAERLRAVDKMAGLKPPESGLPIRPGREVALLRRLVAEAPAPLEREFVVEVWRAMIAASLRRQRNIDVVVGGGRGDPTRLFDIARRHFGARTRIKDLGEPQAALQKAAENPDTIVAVTSWPAAPGVGAWWPALSERRFHNLHLIAGLPLHGSAEDPEAAVFAASPTEEAGADITLLMAFDPHHRLQRALNEVGLNGREVARAEPRVLLRVDGFLALDDARAGALARAGLESVRVLGSYARV</sequence>
<dbReference type="STRING" id="1759059.ATE48_05325"/>
<organism evidence="4 5">
    <name type="scientific">Candidatus Viadribacter manganicus</name>
    <dbReference type="NCBI Taxonomy" id="1759059"/>
    <lineage>
        <taxon>Bacteria</taxon>
        <taxon>Pseudomonadati</taxon>
        <taxon>Pseudomonadota</taxon>
        <taxon>Alphaproteobacteria</taxon>
        <taxon>Hyphomonadales</taxon>
        <taxon>Hyphomonadaceae</taxon>
        <taxon>Candidatus Viadribacter</taxon>
    </lineage>
</organism>
<dbReference type="Proteomes" id="UP000092498">
    <property type="component" value="Chromosome"/>
</dbReference>
<dbReference type="PANTHER" id="PTHR38041">
    <property type="entry name" value="CHORISMATE MUTASE"/>
    <property type="match status" value="1"/>
</dbReference>
<feature type="domain" description="Chorismate mutase" evidence="3">
    <location>
        <begin position="6"/>
        <end position="96"/>
    </location>
</feature>
<dbReference type="GO" id="GO:0046417">
    <property type="term" value="P:chorismate metabolic process"/>
    <property type="evidence" value="ECO:0007669"/>
    <property type="project" value="InterPro"/>
</dbReference>
<dbReference type="InterPro" id="IPR051331">
    <property type="entry name" value="Chorismate_mutase-related"/>
</dbReference>
<dbReference type="SMART" id="SM00830">
    <property type="entry name" value="CM_2"/>
    <property type="match status" value="1"/>
</dbReference>
<evidence type="ECO:0000313" key="4">
    <source>
        <dbReference type="EMBL" id="ANP45375.1"/>
    </source>
</evidence>
<dbReference type="InterPro" id="IPR036263">
    <property type="entry name" value="Chorismate_II_sf"/>
</dbReference>
<evidence type="ECO:0000259" key="3">
    <source>
        <dbReference type="PROSITE" id="PS51168"/>
    </source>
</evidence>
<gene>
    <name evidence="4" type="ORF">ATE48_05325</name>
</gene>
<proteinExistence type="predicted"/>
<name>A0A1B1AFR8_9PROT</name>
<keyword evidence="2" id="KW-0413">Isomerase</keyword>
<protein>
    <recommendedName>
        <fullName evidence="1">chorismate mutase</fullName>
        <ecNumber evidence="1">5.4.99.5</ecNumber>
    </recommendedName>
</protein>
<dbReference type="GO" id="GO:0009697">
    <property type="term" value="P:salicylic acid biosynthetic process"/>
    <property type="evidence" value="ECO:0007669"/>
    <property type="project" value="TreeGrafter"/>
</dbReference>
<dbReference type="PROSITE" id="PS51168">
    <property type="entry name" value="CHORISMATE_MUT_2"/>
    <property type="match status" value="1"/>
</dbReference>
<dbReference type="InterPro" id="IPR036979">
    <property type="entry name" value="CM_dom_sf"/>
</dbReference>
<dbReference type="OrthoDB" id="7268348at2"/>
<evidence type="ECO:0000313" key="5">
    <source>
        <dbReference type="Proteomes" id="UP000092498"/>
    </source>
</evidence>
<dbReference type="EC" id="5.4.99.5" evidence="1"/>
<dbReference type="InterPro" id="IPR002701">
    <property type="entry name" value="CM_II_prokaryot"/>
</dbReference>
<dbReference type="Pfam" id="PF01817">
    <property type="entry name" value="CM_2"/>
    <property type="match status" value="1"/>
</dbReference>
<evidence type="ECO:0000256" key="1">
    <source>
        <dbReference type="ARBA" id="ARBA00012404"/>
    </source>
</evidence>
<dbReference type="AlphaFoldDB" id="A0A1B1AFR8"/>
<accession>A0A1B1AFR8</accession>
<dbReference type="PANTHER" id="PTHR38041:SF1">
    <property type="entry name" value="CHORISMATE MUTASE"/>
    <property type="match status" value="1"/>
</dbReference>
<reference evidence="4 5" key="1">
    <citation type="submission" date="2015-11" db="EMBL/GenBank/DDBJ databases">
        <title>Whole-Genome Sequence of Candidatus Oderbacter manganicum from the National Park Lower Oder Valley, Germany.</title>
        <authorList>
            <person name="Braun B."/>
            <person name="Liere K."/>
            <person name="Szewzyk U."/>
        </authorList>
    </citation>
    <scope>NUCLEOTIDE SEQUENCE [LARGE SCALE GENOMIC DNA]</scope>
    <source>
        <strain evidence="4 5">OTSz_A_272</strain>
    </source>
</reference>
<dbReference type="SUPFAM" id="SSF48600">
    <property type="entry name" value="Chorismate mutase II"/>
    <property type="match status" value="1"/>
</dbReference>
<dbReference type="KEGG" id="cbot:ATE48_05325"/>